<reference evidence="13" key="1">
    <citation type="submission" date="2023-09" db="EMBL/GenBank/DDBJ databases">
        <title>Undibacterium sp. 20NA77.5 isolated from freshwater.</title>
        <authorList>
            <person name="Le V."/>
            <person name="Ko S.-R."/>
            <person name="Ahn C.-Y."/>
            <person name="Oh H.-M."/>
        </authorList>
    </citation>
    <scope>NUCLEOTIDE SEQUENCE</scope>
    <source>
        <strain evidence="13">20NA77.5</strain>
    </source>
</reference>
<dbReference type="InterPro" id="IPR041489">
    <property type="entry name" value="PDZ_6"/>
</dbReference>
<dbReference type="InterPro" id="IPR008915">
    <property type="entry name" value="Peptidase_M50"/>
</dbReference>
<feature type="transmembrane region" description="Helical" evidence="11">
    <location>
        <begin position="7"/>
        <end position="29"/>
    </location>
</feature>
<feature type="domain" description="PDZ" evidence="12">
    <location>
        <begin position="122"/>
        <end position="191"/>
    </location>
</feature>
<dbReference type="RefSeq" id="WP_309483909.1">
    <property type="nucleotide sequence ID" value="NZ_CP133720.1"/>
</dbReference>
<dbReference type="CDD" id="cd23081">
    <property type="entry name" value="cpPDZ_EcRseP-like"/>
    <property type="match status" value="1"/>
</dbReference>
<keyword evidence="14" id="KW-1185">Reference proteome</keyword>
<evidence type="ECO:0000256" key="1">
    <source>
        <dbReference type="ARBA" id="ARBA00001947"/>
    </source>
</evidence>
<keyword evidence="6 11" id="KW-0378">Hydrolase</keyword>
<dbReference type="SUPFAM" id="SSF50156">
    <property type="entry name" value="PDZ domain-like"/>
    <property type="match status" value="2"/>
</dbReference>
<keyword evidence="9 11" id="KW-0482">Metalloprotease</keyword>
<name>A0ABY9RNH4_9BURK</name>
<dbReference type="InterPro" id="IPR001478">
    <property type="entry name" value="PDZ"/>
</dbReference>
<sequence length="460" mass="50533">MQDFLTIPLFFLLSIGPLVIFHELGHFWVARLCGVKVLRFSFGLGKPLWTYTSPKTGTEWSISRIPLGGYVKMLDAREADTTRLSEQDLAGEFTRQNVWKRMAIVVAGPMANFILAIFLFTCLLMYGISEPSSKIRVSDHNSFAYQTGLRHGDRVVAADDKPIQSFSELRWAILRAGMDGQALRLKVERPDPMISGYSMPSTSHQEVTLSFKGAKKEDFESNFMSKLGIDPFLPPAKLKEVPADGRAAQAGIKAGDVITAVGSKAIRDAQDLIETVVALPEQDVSISYERNGQMMATTVRPKVEMVNGKAISRIQVLPDGTLESVKVSHGFFESLQMANQRTWEYSALTLKMLGKIVIGEASLKNITGPITIASYADKAAKQGLEYFLAFVAAISISLGVMNLLPIPMLDGGHLLYYSLEVLSGRAIPAKYLEIAQRGGFVVLMFLMAIALVNDVLGKLS</sequence>
<dbReference type="Proteomes" id="UP001181355">
    <property type="component" value="Chromosome"/>
</dbReference>
<evidence type="ECO:0000256" key="6">
    <source>
        <dbReference type="ARBA" id="ARBA00022801"/>
    </source>
</evidence>
<dbReference type="InterPro" id="IPR004387">
    <property type="entry name" value="Pept_M50_Zn"/>
</dbReference>
<evidence type="ECO:0000256" key="11">
    <source>
        <dbReference type="RuleBase" id="RU362031"/>
    </source>
</evidence>
<evidence type="ECO:0000256" key="2">
    <source>
        <dbReference type="ARBA" id="ARBA00004141"/>
    </source>
</evidence>
<evidence type="ECO:0000256" key="4">
    <source>
        <dbReference type="ARBA" id="ARBA00022670"/>
    </source>
</evidence>
<evidence type="ECO:0000256" key="9">
    <source>
        <dbReference type="ARBA" id="ARBA00023049"/>
    </source>
</evidence>
<organism evidence="13 14">
    <name type="scientific">Undibacterium cyanobacteriorum</name>
    <dbReference type="NCBI Taxonomy" id="3073561"/>
    <lineage>
        <taxon>Bacteria</taxon>
        <taxon>Pseudomonadati</taxon>
        <taxon>Pseudomonadota</taxon>
        <taxon>Betaproteobacteria</taxon>
        <taxon>Burkholderiales</taxon>
        <taxon>Oxalobacteraceae</taxon>
        <taxon>Undibacterium</taxon>
    </lineage>
</organism>
<evidence type="ECO:0000259" key="12">
    <source>
        <dbReference type="SMART" id="SM00228"/>
    </source>
</evidence>
<dbReference type="InterPro" id="IPR036034">
    <property type="entry name" value="PDZ_sf"/>
</dbReference>
<dbReference type="EC" id="3.4.24.-" evidence="11"/>
<dbReference type="PANTHER" id="PTHR42837:SF2">
    <property type="entry name" value="MEMBRANE METALLOPROTEASE ARASP2, CHLOROPLASTIC-RELATED"/>
    <property type="match status" value="1"/>
</dbReference>
<keyword evidence="10 11" id="KW-0472">Membrane</keyword>
<keyword evidence="4" id="KW-0645">Protease</keyword>
<evidence type="ECO:0000256" key="5">
    <source>
        <dbReference type="ARBA" id="ARBA00022692"/>
    </source>
</evidence>
<evidence type="ECO:0000256" key="8">
    <source>
        <dbReference type="ARBA" id="ARBA00022989"/>
    </source>
</evidence>
<evidence type="ECO:0000256" key="3">
    <source>
        <dbReference type="ARBA" id="ARBA00007931"/>
    </source>
</evidence>
<feature type="transmembrane region" description="Helical" evidence="11">
    <location>
        <begin position="386"/>
        <end position="406"/>
    </location>
</feature>
<keyword evidence="7 11" id="KW-0862">Zinc</keyword>
<proteinExistence type="inferred from homology"/>
<keyword evidence="11" id="KW-0479">Metal-binding</keyword>
<dbReference type="PANTHER" id="PTHR42837">
    <property type="entry name" value="REGULATOR OF SIGMA-E PROTEASE RSEP"/>
    <property type="match status" value="1"/>
</dbReference>
<keyword evidence="8 11" id="KW-1133">Transmembrane helix</keyword>
<evidence type="ECO:0000256" key="7">
    <source>
        <dbReference type="ARBA" id="ARBA00022833"/>
    </source>
</evidence>
<dbReference type="GO" id="GO:0008237">
    <property type="term" value="F:metallopeptidase activity"/>
    <property type="evidence" value="ECO:0007669"/>
    <property type="project" value="UniProtKB-KW"/>
</dbReference>
<protein>
    <recommendedName>
        <fullName evidence="11">Zinc metalloprotease</fullName>
        <ecNumber evidence="11">3.4.24.-</ecNumber>
    </recommendedName>
</protein>
<dbReference type="SMART" id="SM00228">
    <property type="entry name" value="PDZ"/>
    <property type="match status" value="2"/>
</dbReference>
<comment type="subcellular location">
    <subcellularLocation>
        <location evidence="2">Membrane</location>
        <topology evidence="2">Multi-pass membrane protein</topology>
    </subcellularLocation>
</comment>
<dbReference type="Pfam" id="PF17820">
    <property type="entry name" value="PDZ_6"/>
    <property type="match status" value="1"/>
</dbReference>
<keyword evidence="5 11" id="KW-0812">Transmembrane</keyword>
<dbReference type="Gene3D" id="2.30.42.10">
    <property type="match status" value="2"/>
</dbReference>
<evidence type="ECO:0000256" key="10">
    <source>
        <dbReference type="ARBA" id="ARBA00023136"/>
    </source>
</evidence>
<dbReference type="NCBIfam" id="TIGR00054">
    <property type="entry name" value="RIP metalloprotease RseP"/>
    <property type="match status" value="1"/>
</dbReference>
<feature type="transmembrane region" description="Helical" evidence="11">
    <location>
        <begin position="102"/>
        <end position="126"/>
    </location>
</feature>
<evidence type="ECO:0000313" key="13">
    <source>
        <dbReference type="EMBL" id="WMW82438.1"/>
    </source>
</evidence>
<dbReference type="CDD" id="cd06163">
    <property type="entry name" value="S2P-M50_PDZ_RseP-like"/>
    <property type="match status" value="1"/>
</dbReference>
<dbReference type="EMBL" id="CP133720">
    <property type="protein sequence ID" value="WMW82438.1"/>
    <property type="molecule type" value="Genomic_DNA"/>
</dbReference>
<evidence type="ECO:0000313" key="14">
    <source>
        <dbReference type="Proteomes" id="UP001181355"/>
    </source>
</evidence>
<accession>A0ABY9RNH4</accession>
<feature type="domain" description="PDZ" evidence="12">
    <location>
        <begin position="205"/>
        <end position="292"/>
    </location>
</feature>
<gene>
    <name evidence="13" type="primary">rseP</name>
    <name evidence="13" type="ORF">RF679_09210</name>
</gene>
<dbReference type="Pfam" id="PF02163">
    <property type="entry name" value="Peptidase_M50"/>
    <property type="match status" value="1"/>
</dbReference>
<comment type="similarity">
    <text evidence="3 11">Belongs to the peptidase M50B family.</text>
</comment>
<feature type="transmembrane region" description="Helical" evidence="11">
    <location>
        <begin position="438"/>
        <end position="456"/>
    </location>
</feature>
<comment type="cofactor">
    <cofactor evidence="1 11">
        <name>Zn(2+)</name>
        <dbReference type="ChEBI" id="CHEBI:29105"/>
    </cofactor>
</comment>